<dbReference type="Proteomes" id="UP000807306">
    <property type="component" value="Unassembled WGS sequence"/>
</dbReference>
<name>A0A9P6JIF6_9AGAR</name>
<gene>
    <name evidence="1" type="ORF">CPB83DRAFT_899985</name>
</gene>
<dbReference type="EMBL" id="MU157964">
    <property type="protein sequence ID" value="KAF9522035.1"/>
    <property type="molecule type" value="Genomic_DNA"/>
</dbReference>
<reference evidence="1" key="1">
    <citation type="submission" date="2020-11" db="EMBL/GenBank/DDBJ databases">
        <authorList>
            <consortium name="DOE Joint Genome Institute"/>
            <person name="Ahrendt S."/>
            <person name="Riley R."/>
            <person name="Andreopoulos W."/>
            <person name="Labutti K."/>
            <person name="Pangilinan J."/>
            <person name="Ruiz-Duenas F.J."/>
            <person name="Barrasa J.M."/>
            <person name="Sanchez-Garcia M."/>
            <person name="Camarero S."/>
            <person name="Miyauchi S."/>
            <person name="Serrano A."/>
            <person name="Linde D."/>
            <person name="Babiker R."/>
            <person name="Drula E."/>
            <person name="Ayuso-Fernandez I."/>
            <person name="Pacheco R."/>
            <person name="Padilla G."/>
            <person name="Ferreira P."/>
            <person name="Barriuso J."/>
            <person name="Kellner H."/>
            <person name="Castanera R."/>
            <person name="Alfaro M."/>
            <person name="Ramirez L."/>
            <person name="Pisabarro A.G."/>
            <person name="Kuo A."/>
            <person name="Tritt A."/>
            <person name="Lipzen A."/>
            <person name="He G."/>
            <person name="Yan M."/>
            <person name="Ng V."/>
            <person name="Cullen D."/>
            <person name="Martin F."/>
            <person name="Rosso M.-N."/>
            <person name="Henrissat B."/>
            <person name="Hibbett D."/>
            <person name="Martinez A.T."/>
            <person name="Grigoriev I.V."/>
        </authorList>
    </citation>
    <scope>NUCLEOTIDE SEQUENCE</scope>
    <source>
        <strain evidence="1">CBS 506.95</strain>
    </source>
</reference>
<accession>A0A9P6JIF6</accession>
<evidence type="ECO:0000313" key="1">
    <source>
        <dbReference type="EMBL" id="KAF9522035.1"/>
    </source>
</evidence>
<proteinExistence type="predicted"/>
<dbReference type="AlphaFoldDB" id="A0A9P6JIF6"/>
<sequence length="577" mass="64335">MLHLLQYVDLPKFIRLQSDLIHIYVYAAEIATFISSTSITSFDLLVLEDEWKLFQASCCATAFWSVIGSLPKSCHQICLSERGSYLPNNRVIPPYPTLQAPTNLSDQQFPTSRYVPCCTDQIEDLTLSLRIANAVGLATMRTFFLKQSQLTRLALDCSNQIDYLKVTSGLEFPVLESLYIYLDSAELPFPVDIGNSHLYSLRLTGSFPDTSSSFSSLPVILALPSVSHAALSSKFSTIIITNISKLRSLSLTAFITFPSPKSRGYCQVVESLTSALSECSQHSHLCDVVVEFVFPRRLLQHLSFCIENPVYCCSCLSASKSIKALRFVEVRCDVLSDQIVKYLCKWLMKFPALEKVTFSSDSSYIPTSLPSLPFFRKIHTHLKDLSYISFLERDLFTLGLLDRTLTLWSCNTNFHLMCPLLTSEGTITAASHIKAAPIDVPDFPNCFLPLFLPLTKVATMNSTAGSNSRNVRGKNKYMIENLTQQCYLLQRDLKTINLQYHHLFWAYYHQLITVKLLNLPLGNGSPPGPYPTITRPQGPPPFINVVMLPFALPVLPPPPSSLTVTTATNGAAFNASG</sequence>
<organism evidence="1 2">
    <name type="scientific">Crepidotus variabilis</name>
    <dbReference type="NCBI Taxonomy" id="179855"/>
    <lineage>
        <taxon>Eukaryota</taxon>
        <taxon>Fungi</taxon>
        <taxon>Dikarya</taxon>
        <taxon>Basidiomycota</taxon>
        <taxon>Agaricomycotina</taxon>
        <taxon>Agaricomycetes</taxon>
        <taxon>Agaricomycetidae</taxon>
        <taxon>Agaricales</taxon>
        <taxon>Agaricineae</taxon>
        <taxon>Crepidotaceae</taxon>
        <taxon>Crepidotus</taxon>
    </lineage>
</organism>
<protein>
    <submittedName>
        <fullName evidence="1">Uncharacterized protein</fullName>
    </submittedName>
</protein>
<keyword evidence="2" id="KW-1185">Reference proteome</keyword>
<comment type="caution">
    <text evidence="1">The sequence shown here is derived from an EMBL/GenBank/DDBJ whole genome shotgun (WGS) entry which is preliminary data.</text>
</comment>
<evidence type="ECO:0000313" key="2">
    <source>
        <dbReference type="Proteomes" id="UP000807306"/>
    </source>
</evidence>